<reference evidence="3 4" key="1">
    <citation type="submission" date="2012-04" db="EMBL/GenBank/DDBJ databases">
        <title>The Genome Sequence of Saprolegnia declina VS20.</title>
        <authorList>
            <consortium name="The Broad Institute Genome Sequencing Platform"/>
            <person name="Russ C."/>
            <person name="Nusbaum C."/>
            <person name="Tyler B."/>
            <person name="van West P."/>
            <person name="Dieguez-Uribeondo J."/>
            <person name="de Bruijn I."/>
            <person name="Tripathy S."/>
            <person name="Jiang R."/>
            <person name="Young S.K."/>
            <person name="Zeng Q."/>
            <person name="Gargeya S."/>
            <person name="Fitzgerald M."/>
            <person name="Haas B."/>
            <person name="Abouelleil A."/>
            <person name="Alvarado L."/>
            <person name="Arachchi H.M."/>
            <person name="Berlin A."/>
            <person name="Chapman S.B."/>
            <person name="Goldberg J."/>
            <person name="Griggs A."/>
            <person name="Gujja S."/>
            <person name="Hansen M."/>
            <person name="Howarth C."/>
            <person name="Imamovic A."/>
            <person name="Larimer J."/>
            <person name="McCowen C."/>
            <person name="Montmayeur A."/>
            <person name="Murphy C."/>
            <person name="Neiman D."/>
            <person name="Pearson M."/>
            <person name="Priest M."/>
            <person name="Roberts A."/>
            <person name="Saif S."/>
            <person name="Shea T."/>
            <person name="Sisk P."/>
            <person name="Sykes S."/>
            <person name="Wortman J."/>
            <person name="Nusbaum C."/>
            <person name="Birren B."/>
        </authorList>
    </citation>
    <scope>NUCLEOTIDE SEQUENCE [LARGE SCALE GENOMIC DNA]</scope>
    <source>
        <strain evidence="3 4">VS20</strain>
    </source>
</reference>
<sequence length="250" mass="28329">MCRIQDSQSPLLQAMQHKRARKPKPAVVPPRLQQPTTGSAPLASDYEAIAPYLNQGTCRYFVLKTFSEADVHKSIKYGIWTSTYISNHFLDAAFGRDLSCMRPILFFFSVCGSKHFCGIARMTSGLNSDRNFLLWEKTKYEGYFNIEWLVVKDVPNHALKTIVLPTDGKNITSVRDCDEIPFNEASEFLQRFVAHDGATSLLEDMEHYDTLQRALEIKRGLSNVPPTADVDDFLTPAIATEVRRRRTSSC</sequence>
<feature type="region of interest" description="Disordered" evidence="1">
    <location>
        <begin position="1"/>
        <end position="40"/>
    </location>
</feature>
<name>T0S3U3_SAPDV</name>
<feature type="domain" description="YTH" evidence="2">
    <location>
        <begin position="58"/>
        <end position="192"/>
    </location>
</feature>
<dbReference type="GO" id="GO:0005737">
    <property type="term" value="C:cytoplasm"/>
    <property type="evidence" value="ECO:0007669"/>
    <property type="project" value="TreeGrafter"/>
</dbReference>
<evidence type="ECO:0000313" key="3">
    <source>
        <dbReference type="EMBL" id="EQC37447.1"/>
    </source>
</evidence>
<feature type="compositionally biased region" description="Polar residues" evidence="1">
    <location>
        <begin position="1"/>
        <end position="11"/>
    </location>
</feature>
<evidence type="ECO:0000313" key="4">
    <source>
        <dbReference type="Proteomes" id="UP000030762"/>
    </source>
</evidence>
<accession>T0S3U3</accession>
<dbReference type="VEuPathDB" id="FungiDB:SDRG_05050"/>
<protein>
    <recommendedName>
        <fullName evidence="2">YTH domain-containing protein</fullName>
    </recommendedName>
</protein>
<dbReference type="STRING" id="1156394.T0S3U3"/>
<dbReference type="EMBL" id="JH767144">
    <property type="protein sequence ID" value="EQC37447.1"/>
    <property type="molecule type" value="Genomic_DNA"/>
</dbReference>
<dbReference type="InParanoid" id="T0S3U3"/>
<keyword evidence="4" id="KW-1185">Reference proteome</keyword>
<dbReference type="PANTHER" id="PTHR12357:SF89">
    <property type="entry name" value="YTH DOMAIN-CONTAINING FAMILY PROTEIN"/>
    <property type="match status" value="1"/>
</dbReference>
<dbReference type="RefSeq" id="XP_008608967.1">
    <property type="nucleotide sequence ID" value="XM_008610745.1"/>
</dbReference>
<dbReference type="GO" id="GO:0003729">
    <property type="term" value="F:mRNA binding"/>
    <property type="evidence" value="ECO:0007669"/>
    <property type="project" value="TreeGrafter"/>
</dbReference>
<organism evidence="3 4">
    <name type="scientific">Saprolegnia diclina (strain VS20)</name>
    <dbReference type="NCBI Taxonomy" id="1156394"/>
    <lineage>
        <taxon>Eukaryota</taxon>
        <taxon>Sar</taxon>
        <taxon>Stramenopiles</taxon>
        <taxon>Oomycota</taxon>
        <taxon>Saprolegniomycetes</taxon>
        <taxon>Saprolegniales</taxon>
        <taxon>Saprolegniaceae</taxon>
        <taxon>Saprolegnia</taxon>
    </lineage>
</organism>
<dbReference type="PROSITE" id="PS50882">
    <property type="entry name" value="YTH"/>
    <property type="match status" value="1"/>
</dbReference>
<dbReference type="Proteomes" id="UP000030762">
    <property type="component" value="Unassembled WGS sequence"/>
</dbReference>
<dbReference type="InterPro" id="IPR045168">
    <property type="entry name" value="YTH_prot"/>
</dbReference>
<dbReference type="Pfam" id="PF04146">
    <property type="entry name" value="YTH"/>
    <property type="match status" value="1"/>
</dbReference>
<dbReference type="OMA" id="HFCGIAR"/>
<dbReference type="GeneID" id="19945777"/>
<dbReference type="PANTHER" id="PTHR12357">
    <property type="entry name" value="YTH YT521-B HOMOLOGY DOMAIN-CONTAINING"/>
    <property type="match status" value="1"/>
</dbReference>
<evidence type="ECO:0000259" key="2">
    <source>
        <dbReference type="PROSITE" id="PS50882"/>
    </source>
</evidence>
<dbReference type="eggNOG" id="KOG1901">
    <property type="taxonomic scope" value="Eukaryota"/>
</dbReference>
<dbReference type="AlphaFoldDB" id="T0S3U3"/>
<dbReference type="OrthoDB" id="306690at2759"/>
<evidence type="ECO:0000256" key="1">
    <source>
        <dbReference type="SAM" id="MobiDB-lite"/>
    </source>
</evidence>
<gene>
    <name evidence="3" type="ORF">SDRG_05050</name>
</gene>
<dbReference type="Gene3D" id="3.10.590.10">
    <property type="entry name" value="ph1033 like domains"/>
    <property type="match status" value="1"/>
</dbReference>
<proteinExistence type="predicted"/>
<dbReference type="InterPro" id="IPR007275">
    <property type="entry name" value="YTH_domain"/>
</dbReference>
<dbReference type="CDD" id="cd21134">
    <property type="entry name" value="YTH"/>
    <property type="match status" value="1"/>
</dbReference>
<dbReference type="GO" id="GO:0061157">
    <property type="term" value="P:mRNA destabilization"/>
    <property type="evidence" value="ECO:0007669"/>
    <property type="project" value="TreeGrafter"/>
</dbReference>